<feature type="signal peptide" evidence="1">
    <location>
        <begin position="1"/>
        <end position="29"/>
    </location>
</feature>
<dbReference type="RefSeq" id="WP_171081501.1">
    <property type="nucleotide sequence ID" value="NZ_BNBU01000006.1"/>
</dbReference>
<reference evidence="2 3" key="1">
    <citation type="submission" date="2020-04" db="EMBL/GenBank/DDBJ databases">
        <title>Draft Genome Sequence of Streptomyces morookaense DSM 40503, an 8-azaguanine-producing strain.</title>
        <authorList>
            <person name="Qi J."/>
            <person name="Gao J.-M."/>
        </authorList>
    </citation>
    <scope>NUCLEOTIDE SEQUENCE [LARGE SCALE GENOMIC DNA]</scope>
    <source>
        <strain evidence="2 3">DSM 40503</strain>
    </source>
</reference>
<keyword evidence="3" id="KW-1185">Reference proteome</keyword>
<gene>
    <name evidence="2" type="ORF">HG542_14780</name>
</gene>
<evidence type="ECO:0008006" key="4">
    <source>
        <dbReference type="Google" id="ProtNLM"/>
    </source>
</evidence>
<evidence type="ECO:0000313" key="3">
    <source>
        <dbReference type="Proteomes" id="UP000587462"/>
    </source>
</evidence>
<comment type="caution">
    <text evidence="2">The sequence shown here is derived from an EMBL/GenBank/DDBJ whole genome shotgun (WGS) entry which is preliminary data.</text>
</comment>
<protein>
    <recommendedName>
        <fullName evidence="4">Secreted protein</fullName>
    </recommendedName>
</protein>
<evidence type="ECO:0000256" key="1">
    <source>
        <dbReference type="SAM" id="SignalP"/>
    </source>
</evidence>
<dbReference type="AlphaFoldDB" id="A0A7Y7B4M8"/>
<keyword evidence="1" id="KW-0732">Signal</keyword>
<dbReference type="Proteomes" id="UP000587462">
    <property type="component" value="Unassembled WGS sequence"/>
</dbReference>
<name>A0A7Y7B4M8_STRMO</name>
<sequence length="177" mass="17677">MIGKRGAVVTLSSLVLLAATVAGAPAAQAHDHTAMDCTGQENITYGPGLGLSSAGSAKVTVDGTYHCTDASGHGITAAYHTEGETGGSCLLLSWNRSQEILHYADGATTVIAYQAGPSVRAAGVNTALLKGTVVGGRGKGAAAEKTIQTVPGSLPTDCVIGGGIQHTTALTRLSIHP</sequence>
<accession>A0A7Y7B4M8</accession>
<evidence type="ECO:0000313" key="2">
    <source>
        <dbReference type="EMBL" id="NVK78928.1"/>
    </source>
</evidence>
<dbReference type="EMBL" id="JABBXF010000030">
    <property type="protein sequence ID" value="NVK78928.1"/>
    <property type="molecule type" value="Genomic_DNA"/>
</dbReference>
<feature type="chain" id="PRO_5031458363" description="Secreted protein" evidence="1">
    <location>
        <begin position="30"/>
        <end position="177"/>
    </location>
</feature>
<organism evidence="2 3">
    <name type="scientific">Streptomyces morookaense</name>
    <name type="common">Streptoverticillium morookaense</name>
    <dbReference type="NCBI Taxonomy" id="1970"/>
    <lineage>
        <taxon>Bacteria</taxon>
        <taxon>Bacillati</taxon>
        <taxon>Actinomycetota</taxon>
        <taxon>Actinomycetes</taxon>
        <taxon>Kitasatosporales</taxon>
        <taxon>Streptomycetaceae</taxon>
        <taxon>Streptomyces</taxon>
    </lineage>
</organism>
<proteinExistence type="predicted"/>